<evidence type="ECO:0000256" key="3">
    <source>
        <dbReference type="ARBA" id="ARBA00008321"/>
    </source>
</evidence>
<evidence type="ECO:0008006" key="11">
    <source>
        <dbReference type="Google" id="ProtNLM"/>
    </source>
</evidence>
<evidence type="ECO:0000313" key="10">
    <source>
        <dbReference type="Proteomes" id="UP000054279"/>
    </source>
</evidence>
<name>A0A0C9UK29_SPHS4</name>
<dbReference type="OrthoDB" id="196709at2759"/>
<proteinExistence type="inferred from homology"/>
<accession>A0A0C9UK29</accession>
<dbReference type="HOGENOM" id="CLU_024002_2_0_1"/>
<comment type="subcellular location">
    <subcellularLocation>
        <location evidence="1">Membrane</location>
        <topology evidence="1">Multi-pass membrane protein</topology>
    </subcellularLocation>
</comment>
<gene>
    <name evidence="9" type="ORF">M422DRAFT_236826</name>
</gene>
<dbReference type="UniPathway" id="UPA00196"/>
<keyword evidence="5 8" id="KW-0812">Transmembrane</keyword>
<keyword evidence="7 8" id="KW-0472">Membrane</keyword>
<comment type="pathway">
    <text evidence="2">Glycolipid biosynthesis; glycosylphosphatidylinositol-anchor biosynthesis.</text>
</comment>
<feature type="transmembrane region" description="Helical" evidence="8">
    <location>
        <begin position="39"/>
        <end position="65"/>
    </location>
</feature>
<evidence type="ECO:0000256" key="5">
    <source>
        <dbReference type="ARBA" id="ARBA00022692"/>
    </source>
</evidence>
<feature type="transmembrane region" description="Helical" evidence="8">
    <location>
        <begin position="249"/>
        <end position="272"/>
    </location>
</feature>
<dbReference type="AlphaFoldDB" id="A0A0C9UK29"/>
<feature type="transmembrane region" description="Helical" evidence="8">
    <location>
        <begin position="141"/>
        <end position="159"/>
    </location>
</feature>
<dbReference type="PANTHER" id="PTHR12982:SF0">
    <property type="entry name" value="PHOSPHATIDYLINOSITOL N-ACETYLGLUCOSAMINYLTRANSFERASE SUBUNIT C"/>
    <property type="match status" value="1"/>
</dbReference>
<feature type="transmembrane region" description="Helical" evidence="8">
    <location>
        <begin position="199"/>
        <end position="218"/>
    </location>
</feature>
<keyword evidence="4" id="KW-0337">GPI-anchor biosynthesis</keyword>
<evidence type="ECO:0000256" key="4">
    <source>
        <dbReference type="ARBA" id="ARBA00022502"/>
    </source>
</evidence>
<dbReference type="Proteomes" id="UP000054279">
    <property type="component" value="Unassembled WGS sequence"/>
</dbReference>
<dbReference type="PIRSF" id="PIRSF016104">
    <property type="entry name" value="GPI2"/>
    <property type="match status" value="1"/>
</dbReference>
<evidence type="ECO:0000313" key="9">
    <source>
        <dbReference type="EMBL" id="KIJ25751.1"/>
    </source>
</evidence>
<dbReference type="PANTHER" id="PTHR12982">
    <property type="entry name" value="PHOSPHATIDYLINOSITOL GLYCAN, CLASS C"/>
    <property type="match status" value="1"/>
</dbReference>
<dbReference type="InterPro" id="IPR009450">
    <property type="entry name" value="Plno_GlcNAc_GPI2"/>
</dbReference>
<feature type="transmembrane region" description="Helical" evidence="8">
    <location>
        <begin position="225"/>
        <end position="243"/>
    </location>
</feature>
<evidence type="ECO:0000256" key="7">
    <source>
        <dbReference type="ARBA" id="ARBA00023136"/>
    </source>
</evidence>
<evidence type="ECO:0000256" key="2">
    <source>
        <dbReference type="ARBA" id="ARBA00004687"/>
    </source>
</evidence>
<keyword evidence="6 8" id="KW-1133">Transmembrane helix</keyword>
<sequence length="291" mass="32513">MSTEITWEKVLWKRQPYPDNYVPESFLSELRRNTNFSPYTYSAVILASCMIAQHLSALFIFLAVFARLYNETLDPRLLVGLTICCNLLGYILGELLESQSQTSRVETRAKMLKSIIFIVVALVILSPGLRTLTAATSSDSIWAISACLFILNTLLADYEATPPDKLYTTRLSSASVISINAAVFSSVVLASRLSTNNAVFALTLFSFHLFALFPFIRLRLQAYPSIIRIGFTTFMITLSLYLIASLSVFVVSLLILGYILVLFISPAILVWAQGHKNEIRGPWDVAVPHLR</sequence>
<feature type="transmembrane region" description="Helical" evidence="8">
    <location>
        <begin position="114"/>
        <end position="135"/>
    </location>
</feature>
<protein>
    <recommendedName>
        <fullName evidence="11">Phosphatidylinositol N-acetylglucosaminyltransferase</fullName>
    </recommendedName>
</protein>
<dbReference type="Pfam" id="PF06432">
    <property type="entry name" value="GPI2"/>
    <property type="match status" value="1"/>
</dbReference>
<dbReference type="GO" id="GO:0000506">
    <property type="term" value="C:glycosylphosphatidylinositol-N-acetylglucosaminyltransferase (GPI-GnT) complex"/>
    <property type="evidence" value="ECO:0007669"/>
    <property type="project" value="TreeGrafter"/>
</dbReference>
<evidence type="ECO:0000256" key="8">
    <source>
        <dbReference type="SAM" id="Phobius"/>
    </source>
</evidence>
<evidence type="ECO:0000256" key="6">
    <source>
        <dbReference type="ARBA" id="ARBA00022989"/>
    </source>
</evidence>
<dbReference type="GO" id="GO:0006506">
    <property type="term" value="P:GPI anchor biosynthetic process"/>
    <property type="evidence" value="ECO:0007669"/>
    <property type="project" value="UniProtKB-UniPathway"/>
</dbReference>
<dbReference type="EMBL" id="KN837400">
    <property type="protein sequence ID" value="KIJ25751.1"/>
    <property type="molecule type" value="Genomic_DNA"/>
</dbReference>
<evidence type="ECO:0000256" key="1">
    <source>
        <dbReference type="ARBA" id="ARBA00004141"/>
    </source>
</evidence>
<keyword evidence="10" id="KW-1185">Reference proteome</keyword>
<feature type="transmembrane region" description="Helical" evidence="8">
    <location>
        <begin position="171"/>
        <end position="193"/>
    </location>
</feature>
<feature type="transmembrane region" description="Helical" evidence="8">
    <location>
        <begin position="77"/>
        <end position="93"/>
    </location>
</feature>
<comment type="similarity">
    <text evidence="3">Belongs to the PIGC family.</text>
</comment>
<reference evidence="9 10" key="1">
    <citation type="submission" date="2014-06" db="EMBL/GenBank/DDBJ databases">
        <title>Evolutionary Origins and Diversification of the Mycorrhizal Mutualists.</title>
        <authorList>
            <consortium name="DOE Joint Genome Institute"/>
            <consortium name="Mycorrhizal Genomics Consortium"/>
            <person name="Kohler A."/>
            <person name="Kuo A."/>
            <person name="Nagy L.G."/>
            <person name="Floudas D."/>
            <person name="Copeland A."/>
            <person name="Barry K.W."/>
            <person name="Cichocki N."/>
            <person name="Veneault-Fourrey C."/>
            <person name="LaButti K."/>
            <person name="Lindquist E.A."/>
            <person name="Lipzen A."/>
            <person name="Lundell T."/>
            <person name="Morin E."/>
            <person name="Murat C."/>
            <person name="Riley R."/>
            <person name="Ohm R."/>
            <person name="Sun H."/>
            <person name="Tunlid A."/>
            <person name="Henrissat B."/>
            <person name="Grigoriev I.V."/>
            <person name="Hibbett D.S."/>
            <person name="Martin F."/>
        </authorList>
    </citation>
    <scope>NUCLEOTIDE SEQUENCE [LARGE SCALE GENOMIC DNA]</scope>
    <source>
        <strain evidence="9 10">SS14</strain>
    </source>
</reference>
<organism evidence="9 10">
    <name type="scientific">Sphaerobolus stellatus (strain SS14)</name>
    <dbReference type="NCBI Taxonomy" id="990650"/>
    <lineage>
        <taxon>Eukaryota</taxon>
        <taxon>Fungi</taxon>
        <taxon>Dikarya</taxon>
        <taxon>Basidiomycota</taxon>
        <taxon>Agaricomycotina</taxon>
        <taxon>Agaricomycetes</taxon>
        <taxon>Phallomycetidae</taxon>
        <taxon>Geastrales</taxon>
        <taxon>Sphaerobolaceae</taxon>
        <taxon>Sphaerobolus</taxon>
    </lineage>
</organism>